<reference evidence="15 16" key="1">
    <citation type="journal article" date="2014" name="BMC Biol.">
        <title>A comprehensive evaluation of rodent malaria parasite genomes and gene expression.</title>
        <authorList>
            <person name="Otto T.D."/>
            <person name="Bohme U."/>
            <person name="Jackson A.P."/>
            <person name="Hunt M."/>
            <person name="Franke-Fayard B."/>
            <person name="Hoeijmakers W.A."/>
            <person name="Religa A.A."/>
            <person name="Robertson L."/>
            <person name="Sanders M."/>
            <person name="Ogun S.A."/>
            <person name="Cunningham D."/>
            <person name="Erhart A."/>
            <person name="Billker O."/>
            <person name="Khan S.M."/>
            <person name="Stunnenberg H.G."/>
            <person name="Langhorne J."/>
            <person name="Holder A.A."/>
            <person name="Waters A.P."/>
            <person name="Newbold C.I."/>
            <person name="Pain A."/>
            <person name="Berriman M."/>
            <person name="Janse C.J."/>
        </authorList>
    </citation>
    <scope>NUCLEOTIDE SEQUENCE [LARGE SCALE GENOMIC DNA]</scope>
    <source>
        <strain evidence="15 16">17X</strain>
    </source>
</reference>
<evidence type="ECO:0000256" key="9">
    <source>
        <dbReference type="ARBA" id="ARBA00048248"/>
    </source>
</evidence>
<evidence type="ECO:0000256" key="10">
    <source>
        <dbReference type="PROSITE-ProRule" id="PRU00182"/>
    </source>
</evidence>
<dbReference type="GO" id="GO:0005524">
    <property type="term" value="F:ATP binding"/>
    <property type="evidence" value="ECO:0007669"/>
    <property type="project" value="UniProtKB-KW"/>
</dbReference>
<dbReference type="NCBIfam" id="TIGR00234">
    <property type="entry name" value="tyrS"/>
    <property type="match status" value="1"/>
</dbReference>
<dbReference type="Gene3D" id="3.40.50.620">
    <property type="entry name" value="HUPs"/>
    <property type="match status" value="1"/>
</dbReference>
<dbReference type="EC" id="6.1.1.1" evidence="1"/>
<dbReference type="InterPro" id="IPR024088">
    <property type="entry name" value="Tyr-tRNA-ligase_bac-type"/>
</dbReference>
<dbReference type="EMBL" id="LM993663">
    <property type="protein sequence ID" value="VTZ78514.1"/>
    <property type="molecule type" value="Genomic_DNA"/>
</dbReference>
<dbReference type="SUPFAM" id="SSF55174">
    <property type="entry name" value="Alpha-L RNA-binding motif"/>
    <property type="match status" value="1"/>
</dbReference>
<feature type="region of interest" description="Disordered" evidence="12">
    <location>
        <begin position="421"/>
        <end position="442"/>
    </location>
</feature>
<proteinExistence type="inferred from homology"/>
<evidence type="ECO:0000259" key="14">
    <source>
        <dbReference type="Pfam" id="PF22421"/>
    </source>
</evidence>
<dbReference type="Pfam" id="PF22421">
    <property type="entry name" value="SYY_C-terminal"/>
    <property type="match status" value="1"/>
</dbReference>
<dbReference type="GeneID" id="3792257"/>
<evidence type="ECO:0000256" key="11">
    <source>
        <dbReference type="RuleBase" id="RU363036"/>
    </source>
</evidence>
<dbReference type="PANTHER" id="PTHR11766">
    <property type="entry name" value="TYROSYL-TRNA SYNTHETASE"/>
    <property type="match status" value="1"/>
</dbReference>
<dbReference type="InterPro" id="IPR002305">
    <property type="entry name" value="aa-tRNA-synth_Ic"/>
</dbReference>
<dbReference type="VEuPathDB" id="PlasmoDB:PY06291"/>
<keyword evidence="13" id="KW-0732">Signal</keyword>
<keyword evidence="2 11" id="KW-0436">Ligase</keyword>
<dbReference type="Proteomes" id="UP000072874">
    <property type="component" value="Chromosome 9"/>
</dbReference>
<keyword evidence="6 11" id="KW-0648">Protein biosynthesis</keyword>
<dbReference type="InterPro" id="IPR014729">
    <property type="entry name" value="Rossmann-like_a/b/a_fold"/>
</dbReference>
<evidence type="ECO:0000256" key="8">
    <source>
        <dbReference type="ARBA" id="ARBA00033323"/>
    </source>
</evidence>
<evidence type="ECO:0000256" key="6">
    <source>
        <dbReference type="ARBA" id="ARBA00022917"/>
    </source>
</evidence>
<keyword evidence="7 11" id="KW-0030">Aminoacyl-tRNA synthetase</keyword>
<dbReference type="OMA" id="PPFLFWN"/>
<organism evidence="15 16">
    <name type="scientific">Plasmodium yoelii</name>
    <dbReference type="NCBI Taxonomy" id="5861"/>
    <lineage>
        <taxon>Eukaryota</taxon>
        <taxon>Sar</taxon>
        <taxon>Alveolata</taxon>
        <taxon>Apicomplexa</taxon>
        <taxon>Aconoidasida</taxon>
        <taxon>Haemosporida</taxon>
        <taxon>Plasmodiidae</taxon>
        <taxon>Plasmodium</taxon>
        <taxon>Plasmodium (Vinckeia)</taxon>
    </lineage>
</organism>
<gene>
    <name evidence="15" type="ORF">PY17X_0932500</name>
</gene>
<sequence>MMKITKLLILGLGILLFEKNVGIQCYKRSSIIKCSHTNSQNINKSIVKEKICEYKIKSNALKKLYERKLINYISDLKNVDQILYDNENENENKKSVYLGIDLNCKYLHIGSLVQLKTLEILRNYKTDVIILLGNSTTKIGDPSFQLNERKETLNDEICENEKNIKKSIIDFILNNDNKDYINEKDLPMKKLCGINLNKISFQEICRKSDLLSKDKLIYKCSGKGSLRILKNNIWYDKMNIIDFLKHGGHFGINKLLRKESVIKKYQNKKLTLKDLNYISLQAYDFLYLFKKYNTYIQIGGSDQWGNIQSGIEFCQNIYNKQLYGLTTNLLLYKNNIKFSKSLFHENKKLPIWIDTEYTSPYLFWNFFRNVEDQKVQSYIDMLTNLNINLDEELKNEVLKNEELKNEVLKNEELKNEELKNEELKNEELKNEELKNEELKNENEKNGIASRYDDIINSAKKKMADHITNTIYGKSLVNKIHKINKIIKNNKFNEIENLQELKILPYNQININLIKQNKINITDILKSFQIAMTNKQAKEKINQNCIYINTKLITDPKYILNIMDFLKTKNDNNYYALLRLGKKSSYSIIAKYDKKETLNND</sequence>
<evidence type="ECO:0000256" key="12">
    <source>
        <dbReference type="SAM" id="MobiDB-lite"/>
    </source>
</evidence>
<evidence type="ECO:0000256" key="2">
    <source>
        <dbReference type="ARBA" id="ARBA00022598"/>
    </source>
</evidence>
<evidence type="ECO:0000256" key="1">
    <source>
        <dbReference type="ARBA" id="ARBA00013160"/>
    </source>
</evidence>
<dbReference type="CDD" id="cd00165">
    <property type="entry name" value="S4"/>
    <property type="match status" value="1"/>
</dbReference>
<dbReference type="Pfam" id="PF00579">
    <property type="entry name" value="tRNA-synt_1b"/>
    <property type="match status" value="1"/>
</dbReference>
<evidence type="ECO:0000256" key="3">
    <source>
        <dbReference type="ARBA" id="ARBA00022741"/>
    </source>
</evidence>
<dbReference type="SUPFAM" id="SSF52374">
    <property type="entry name" value="Nucleotidylyl transferase"/>
    <property type="match status" value="1"/>
</dbReference>
<dbReference type="VEuPathDB" id="PlasmoDB:Py17XNL_000900342"/>
<evidence type="ECO:0000313" key="16">
    <source>
        <dbReference type="Proteomes" id="UP000072874"/>
    </source>
</evidence>
<keyword evidence="4 11" id="KW-0067">ATP-binding</keyword>
<dbReference type="OrthoDB" id="337870at2759"/>
<accession>A0A4V0KKX4</accession>
<dbReference type="GO" id="GO:0005829">
    <property type="term" value="C:cytosol"/>
    <property type="evidence" value="ECO:0007669"/>
    <property type="project" value="TreeGrafter"/>
</dbReference>
<dbReference type="KEGG" id="pyo:PY17X_0932500"/>
<comment type="catalytic activity">
    <reaction evidence="9">
        <text>tRNA(Tyr) + L-tyrosine + ATP = L-tyrosyl-tRNA(Tyr) + AMP + diphosphate + H(+)</text>
        <dbReference type="Rhea" id="RHEA:10220"/>
        <dbReference type="Rhea" id="RHEA-COMP:9706"/>
        <dbReference type="Rhea" id="RHEA-COMP:9707"/>
        <dbReference type="ChEBI" id="CHEBI:15378"/>
        <dbReference type="ChEBI" id="CHEBI:30616"/>
        <dbReference type="ChEBI" id="CHEBI:33019"/>
        <dbReference type="ChEBI" id="CHEBI:58315"/>
        <dbReference type="ChEBI" id="CHEBI:78442"/>
        <dbReference type="ChEBI" id="CHEBI:78536"/>
        <dbReference type="ChEBI" id="CHEBI:456215"/>
        <dbReference type="EC" id="6.1.1.1"/>
    </reaction>
</comment>
<dbReference type="InterPro" id="IPR054608">
    <property type="entry name" value="SYY-like_C"/>
</dbReference>
<evidence type="ECO:0000256" key="13">
    <source>
        <dbReference type="SAM" id="SignalP"/>
    </source>
</evidence>
<dbReference type="Gene3D" id="3.10.290.10">
    <property type="entry name" value="RNA-binding S4 domain"/>
    <property type="match status" value="1"/>
</dbReference>
<dbReference type="GO" id="GO:0006437">
    <property type="term" value="P:tyrosyl-tRNA aminoacylation"/>
    <property type="evidence" value="ECO:0007669"/>
    <property type="project" value="InterPro"/>
</dbReference>
<protein>
    <recommendedName>
        <fullName evidence="1">tyrosine--tRNA ligase</fullName>
        <ecNumber evidence="1">6.1.1.1</ecNumber>
    </recommendedName>
    <alternativeName>
        <fullName evidence="8">Tyrosyl-tRNA synthetase</fullName>
    </alternativeName>
</protein>
<evidence type="ECO:0000256" key="4">
    <source>
        <dbReference type="ARBA" id="ARBA00022840"/>
    </source>
</evidence>
<keyword evidence="3 11" id="KW-0547">Nucleotide-binding</keyword>
<dbReference type="InterPro" id="IPR036986">
    <property type="entry name" value="S4_RNA-bd_sf"/>
</dbReference>
<name>A0A4V0KKX4_PLAYE</name>
<dbReference type="GO" id="GO:0005739">
    <property type="term" value="C:mitochondrion"/>
    <property type="evidence" value="ECO:0007669"/>
    <property type="project" value="TreeGrafter"/>
</dbReference>
<comment type="similarity">
    <text evidence="11">Belongs to the class-I aminoacyl-tRNA synthetase family.</text>
</comment>
<dbReference type="VEuPathDB" id="PlasmoDB:PYYM_0931900"/>
<dbReference type="VEuPathDB" id="PlasmoDB:PY17X_0932500"/>
<evidence type="ECO:0000256" key="7">
    <source>
        <dbReference type="ARBA" id="ARBA00023146"/>
    </source>
</evidence>
<dbReference type="AlphaFoldDB" id="A0A4V0KKX4"/>
<dbReference type="Gene3D" id="1.10.240.10">
    <property type="entry name" value="Tyrosyl-Transfer RNA Synthetase"/>
    <property type="match status" value="1"/>
</dbReference>
<evidence type="ECO:0000256" key="5">
    <source>
        <dbReference type="ARBA" id="ARBA00022884"/>
    </source>
</evidence>
<feature type="domain" description="Tyrosine--tRNA ligase SYY-like C-terminal" evidence="14">
    <location>
        <begin position="513"/>
        <end position="583"/>
    </location>
</feature>
<dbReference type="InterPro" id="IPR002307">
    <property type="entry name" value="Tyr-tRNA-ligase"/>
</dbReference>
<keyword evidence="5 10" id="KW-0694">RNA-binding</keyword>
<dbReference type="PANTHER" id="PTHR11766:SF0">
    <property type="entry name" value="TYROSINE--TRNA LIGASE, MITOCHONDRIAL"/>
    <property type="match status" value="1"/>
</dbReference>
<feature type="chain" id="PRO_5020925129" description="tyrosine--tRNA ligase" evidence="13">
    <location>
        <begin position="23"/>
        <end position="600"/>
    </location>
</feature>
<feature type="signal peptide" evidence="13">
    <location>
        <begin position="1"/>
        <end position="22"/>
    </location>
</feature>
<dbReference type="PROSITE" id="PS50889">
    <property type="entry name" value="S4"/>
    <property type="match status" value="1"/>
</dbReference>
<evidence type="ECO:0000313" key="15">
    <source>
        <dbReference type="EMBL" id="VTZ78514.1"/>
    </source>
</evidence>
<dbReference type="GO" id="GO:0003723">
    <property type="term" value="F:RNA binding"/>
    <property type="evidence" value="ECO:0007669"/>
    <property type="project" value="UniProtKB-KW"/>
</dbReference>
<dbReference type="VEuPathDB" id="PlasmoDB:PY04254"/>
<dbReference type="GO" id="GO:0004831">
    <property type="term" value="F:tyrosine-tRNA ligase activity"/>
    <property type="evidence" value="ECO:0007669"/>
    <property type="project" value="UniProtKB-EC"/>
</dbReference>
<dbReference type="RefSeq" id="XP_726917.2">
    <property type="nucleotide sequence ID" value="XM_721824.2"/>
</dbReference>